<evidence type="ECO:0000313" key="2">
    <source>
        <dbReference type="EMBL" id="ERJ19768.1"/>
    </source>
</evidence>
<dbReference type="STRING" id="1033802.SSPSH_001229"/>
<dbReference type="RefSeq" id="WP_006915052.1">
    <property type="nucleotide sequence ID" value="NZ_AFNV02000007.1"/>
</dbReference>
<dbReference type="Proteomes" id="UP000006242">
    <property type="component" value="Unassembled WGS sequence"/>
</dbReference>
<evidence type="ECO:0000313" key="3">
    <source>
        <dbReference type="Proteomes" id="UP000006242"/>
    </source>
</evidence>
<feature type="chain" id="PRO_5004627009" evidence="1">
    <location>
        <begin position="26"/>
        <end position="369"/>
    </location>
</feature>
<dbReference type="eggNOG" id="ENOG50312EI">
    <property type="taxonomic scope" value="Bacteria"/>
</dbReference>
<reference evidence="2 3" key="2">
    <citation type="journal article" date="2013" name="PLoS ONE">
        <title>INDIGO - INtegrated Data Warehouse of MIcrobial GenOmes with Examples from the Red Sea Extremophiles.</title>
        <authorList>
            <person name="Alam I."/>
            <person name="Antunes A."/>
            <person name="Kamau A.A."/>
            <person name="Ba Alawi W."/>
            <person name="Kalkatawi M."/>
            <person name="Stingl U."/>
            <person name="Bajic V.B."/>
        </authorList>
    </citation>
    <scope>NUCLEOTIDE SEQUENCE [LARGE SCALE GENOMIC DNA]</scope>
    <source>
        <strain evidence="2 3">E1L3A</strain>
    </source>
</reference>
<dbReference type="EMBL" id="AFNV02000007">
    <property type="protein sequence ID" value="ERJ19768.1"/>
    <property type="molecule type" value="Genomic_DNA"/>
</dbReference>
<keyword evidence="3" id="KW-1185">Reference proteome</keyword>
<accession>U2G0D4</accession>
<protein>
    <submittedName>
        <fullName evidence="2">Exported protein</fullName>
    </submittedName>
</protein>
<dbReference type="OrthoDB" id="7004606at2"/>
<gene>
    <name evidence="2" type="ORF">SSPSH_001229</name>
</gene>
<reference evidence="2 3" key="1">
    <citation type="journal article" date="2011" name="J. Bacteriol.">
        <title>Genome sequence of Salinisphaera shabanensis, a gammaproteobacterium from the harsh, variable environment of the brine-seawater interface of the Shaban Deep in the Red Sea.</title>
        <authorList>
            <person name="Antunes A."/>
            <person name="Alam I."/>
            <person name="Bajic V.B."/>
            <person name="Stingl U."/>
        </authorList>
    </citation>
    <scope>NUCLEOTIDE SEQUENCE [LARGE SCALE GENOMIC DNA]</scope>
    <source>
        <strain evidence="2 3">E1L3A</strain>
    </source>
</reference>
<proteinExistence type="predicted"/>
<evidence type="ECO:0000256" key="1">
    <source>
        <dbReference type="SAM" id="SignalP"/>
    </source>
</evidence>
<name>U2G0D4_9GAMM</name>
<organism evidence="2 3">
    <name type="scientific">Salinisphaera shabanensis E1L3A</name>
    <dbReference type="NCBI Taxonomy" id="1033802"/>
    <lineage>
        <taxon>Bacteria</taxon>
        <taxon>Pseudomonadati</taxon>
        <taxon>Pseudomonadota</taxon>
        <taxon>Gammaproteobacteria</taxon>
        <taxon>Salinisphaerales</taxon>
        <taxon>Salinisphaeraceae</taxon>
        <taxon>Salinisphaera</taxon>
    </lineage>
</organism>
<dbReference type="AlphaFoldDB" id="U2G0D4"/>
<comment type="caution">
    <text evidence="2">The sequence shown here is derived from an EMBL/GenBank/DDBJ whole genome shotgun (WGS) entry which is preliminary data.</text>
</comment>
<keyword evidence="1" id="KW-0732">Signal</keyword>
<sequence length="369" mass="39837">MATKKKKAGIAIVAVLVLTAGAVIAMKAAQPEAAESATLVSNKHAQLASIESYNEGQNSFSESFNPIIRDRTLRDSGRKSVGLFIKNVYFRVVGDVAFDTKQLSAVLIPRNAGDPIVLDDPTSFIFHPLHGQVTLPPKALSALFNQYLADYSGSQLRKIEASTSDDGRLVVEGEAAKIPGVWLPFYMAGTVELKQGHLFVYKPDEIKLGPMEAKGLLEAINLQLSKLLQIESQGAGFSGNNVVLDLNHALPPPEQSVNVERMQIDSAGVHLDITSDQNPDFPEPVVNSDSYVMLQGGDVRIQRAVITDARLQLMARDGGKLDASLYNYRAQLVNGVLDATPSGEIAIYLGSYVPEDYIESALPEDSDAS</sequence>
<feature type="signal peptide" evidence="1">
    <location>
        <begin position="1"/>
        <end position="25"/>
    </location>
</feature>